<dbReference type="InterPro" id="IPR000551">
    <property type="entry name" value="MerR-type_HTH_dom"/>
</dbReference>
<dbReference type="InterPro" id="IPR011791">
    <property type="entry name" value="CadR-PbrR"/>
</dbReference>
<dbReference type="PROSITE" id="PS50937">
    <property type="entry name" value="HTH_MERR_2"/>
    <property type="match status" value="1"/>
</dbReference>
<dbReference type="PRINTS" id="PR00040">
    <property type="entry name" value="HTHMERR"/>
</dbReference>
<proteinExistence type="predicted"/>
<evidence type="ECO:0000256" key="2">
    <source>
        <dbReference type="SAM" id="MobiDB-lite"/>
    </source>
</evidence>
<sequence length="165" mass="18557">MKIGQLAQQTGTPVDTIRYYEREGLLPRAARTEGNYRIYDAMHLERLAFIRRCRSLDMTQDEIRVLLRFRDTPSESCEDVNALLDAHIGHVAERIRELQQLETQLQVLRACCKEGRQAVACGILNELSQGATEVSTPSASESHLSATHAGGRQHVTPRKQATRDS</sequence>
<name>A0A4Y4CY59_ZOORA</name>
<dbReference type="CDD" id="cd04784">
    <property type="entry name" value="HTH_CadR-PbrR"/>
    <property type="match status" value="1"/>
</dbReference>
<evidence type="ECO:0000313" key="4">
    <source>
        <dbReference type="EMBL" id="GEC97246.1"/>
    </source>
</evidence>
<comment type="caution">
    <text evidence="4">The sequence shown here is derived from an EMBL/GenBank/DDBJ whole genome shotgun (WGS) entry which is preliminary data.</text>
</comment>
<feature type="compositionally biased region" description="Polar residues" evidence="2">
    <location>
        <begin position="134"/>
        <end position="145"/>
    </location>
</feature>
<dbReference type="GO" id="GO:0045893">
    <property type="term" value="P:positive regulation of DNA-templated transcription"/>
    <property type="evidence" value="ECO:0007669"/>
    <property type="project" value="InterPro"/>
</dbReference>
<protein>
    <submittedName>
        <fullName evidence="4">Cd(II)/Pb(II)-responsive transcriptional regulator</fullName>
    </submittedName>
</protein>
<keyword evidence="5" id="KW-1185">Reference proteome</keyword>
<dbReference type="Gene3D" id="1.10.1660.10">
    <property type="match status" value="1"/>
</dbReference>
<feature type="domain" description="HTH merR-type" evidence="3">
    <location>
        <begin position="1"/>
        <end position="69"/>
    </location>
</feature>
<dbReference type="SUPFAM" id="SSF46955">
    <property type="entry name" value="Putative DNA-binding domain"/>
    <property type="match status" value="1"/>
</dbReference>
<dbReference type="AlphaFoldDB" id="A0A4Y4CY59"/>
<dbReference type="Proteomes" id="UP000318422">
    <property type="component" value="Unassembled WGS sequence"/>
</dbReference>
<dbReference type="GO" id="GO:0003677">
    <property type="term" value="F:DNA binding"/>
    <property type="evidence" value="ECO:0007669"/>
    <property type="project" value="UniProtKB-KW"/>
</dbReference>
<dbReference type="InterPro" id="IPR009061">
    <property type="entry name" value="DNA-bd_dom_put_sf"/>
</dbReference>
<gene>
    <name evidence="4" type="primary">cadR</name>
    <name evidence="4" type="ORF">ZRA01_33190</name>
</gene>
<dbReference type="GO" id="GO:0003700">
    <property type="term" value="F:DNA-binding transcription factor activity"/>
    <property type="evidence" value="ECO:0007669"/>
    <property type="project" value="InterPro"/>
</dbReference>
<dbReference type="EMBL" id="BJNV01000072">
    <property type="protein sequence ID" value="GEC97246.1"/>
    <property type="molecule type" value="Genomic_DNA"/>
</dbReference>
<evidence type="ECO:0000256" key="1">
    <source>
        <dbReference type="ARBA" id="ARBA00023125"/>
    </source>
</evidence>
<feature type="region of interest" description="Disordered" evidence="2">
    <location>
        <begin position="134"/>
        <end position="165"/>
    </location>
</feature>
<keyword evidence="1" id="KW-0238">DNA-binding</keyword>
<accession>A0A4Y4CY59</accession>
<dbReference type="InterPro" id="IPR047057">
    <property type="entry name" value="MerR_fam"/>
</dbReference>
<dbReference type="PANTHER" id="PTHR30204:SF92">
    <property type="entry name" value="HTH-TYPE TRANSCRIPTIONAL REGULATOR ZNTR"/>
    <property type="match status" value="1"/>
</dbReference>
<dbReference type="OrthoDB" id="5297305at2"/>
<dbReference type="RefSeq" id="WP_141354390.1">
    <property type="nucleotide sequence ID" value="NZ_BJNV01000072.1"/>
</dbReference>
<dbReference type="NCBIfam" id="TIGR02047">
    <property type="entry name" value="CadR-PbrR"/>
    <property type="match status" value="1"/>
</dbReference>
<reference evidence="4 5" key="1">
    <citation type="submission" date="2019-06" db="EMBL/GenBank/DDBJ databases">
        <title>Whole genome shotgun sequence of Zoogloea ramigera NBRC 15342.</title>
        <authorList>
            <person name="Hosoyama A."/>
            <person name="Uohara A."/>
            <person name="Ohji S."/>
            <person name="Ichikawa N."/>
        </authorList>
    </citation>
    <scope>NUCLEOTIDE SEQUENCE [LARGE SCALE GENOMIC DNA]</scope>
    <source>
        <strain evidence="4 5">NBRC 15342</strain>
    </source>
</reference>
<dbReference type="GO" id="GO:0046872">
    <property type="term" value="F:metal ion binding"/>
    <property type="evidence" value="ECO:0007669"/>
    <property type="project" value="InterPro"/>
</dbReference>
<dbReference type="PANTHER" id="PTHR30204">
    <property type="entry name" value="REDOX-CYCLING DRUG-SENSING TRANSCRIPTIONAL ACTIVATOR SOXR"/>
    <property type="match status" value="1"/>
</dbReference>
<organism evidence="4 5">
    <name type="scientific">Zoogloea ramigera</name>
    <dbReference type="NCBI Taxonomy" id="350"/>
    <lineage>
        <taxon>Bacteria</taxon>
        <taxon>Pseudomonadati</taxon>
        <taxon>Pseudomonadota</taxon>
        <taxon>Betaproteobacteria</taxon>
        <taxon>Rhodocyclales</taxon>
        <taxon>Zoogloeaceae</taxon>
        <taxon>Zoogloea</taxon>
    </lineage>
</organism>
<dbReference type="SMART" id="SM00422">
    <property type="entry name" value="HTH_MERR"/>
    <property type="match status" value="1"/>
</dbReference>
<evidence type="ECO:0000259" key="3">
    <source>
        <dbReference type="PROSITE" id="PS50937"/>
    </source>
</evidence>
<evidence type="ECO:0000313" key="5">
    <source>
        <dbReference type="Proteomes" id="UP000318422"/>
    </source>
</evidence>
<dbReference type="Pfam" id="PF13411">
    <property type="entry name" value="MerR_1"/>
    <property type="match status" value="1"/>
</dbReference>